<dbReference type="Gene3D" id="3.20.20.70">
    <property type="entry name" value="Aldolase class I"/>
    <property type="match status" value="1"/>
</dbReference>
<organism evidence="2 3">
    <name type="scientific">Cystobacter fuscus (strain ATCC 25194 / DSM 2262 / NBRC 100088 / M29)</name>
    <dbReference type="NCBI Taxonomy" id="1242864"/>
    <lineage>
        <taxon>Bacteria</taxon>
        <taxon>Pseudomonadati</taxon>
        <taxon>Myxococcota</taxon>
        <taxon>Myxococcia</taxon>
        <taxon>Myxococcales</taxon>
        <taxon>Cystobacterineae</taxon>
        <taxon>Archangiaceae</taxon>
        <taxon>Cystobacter</taxon>
    </lineage>
</organism>
<dbReference type="PANTHER" id="PTHR35273">
    <property type="entry name" value="ALPHA-1,4 POLYGALACTOSAMINIDASE, PUTATIVE (AFU_ORTHOLOGUE AFUA_3G07890)-RELATED"/>
    <property type="match status" value="1"/>
</dbReference>
<accession>S9PA58</accession>
<dbReference type="PANTHER" id="PTHR35273:SF2">
    <property type="entry name" value="ALPHA-GALACTOSIDASE"/>
    <property type="match status" value="1"/>
</dbReference>
<dbReference type="AlphaFoldDB" id="S9PA58"/>
<dbReference type="Pfam" id="PF03537">
    <property type="entry name" value="Glyco_hydro_114"/>
    <property type="match status" value="1"/>
</dbReference>
<comment type="caution">
    <text evidence="2">The sequence shown here is derived from an EMBL/GenBank/DDBJ whole genome shotgun (WGS) entry which is preliminary data.</text>
</comment>
<evidence type="ECO:0000313" key="2">
    <source>
        <dbReference type="EMBL" id="EPX61295.1"/>
    </source>
</evidence>
<dbReference type="SUPFAM" id="SSF51445">
    <property type="entry name" value="(Trans)glycosidases"/>
    <property type="match status" value="1"/>
</dbReference>
<evidence type="ECO:0000259" key="1">
    <source>
        <dbReference type="Pfam" id="PF03537"/>
    </source>
</evidence>
<reference evidence="2" key="1">
    <citation type="submission" date="2013-05" db="EMBL/GenBank/DDBJ databases">
        <title>Genome assembly of Cystobacter fuscus DSM 2262.</title>
        <authorList>
            <person name="Sharma G."/>
            <person name="Khatri I."/>
            <person name="Kaur C."/>
            <person name="Mayilraj S."/>
            <person name="Subramanian S."/>
        </authorList>
    </citation>
    <scope>NUCLEOTIDE SEQUENCE [LARGE SCALE GENOMIC DNA]</scope>
    <source>
        <strain evidence="2">DSM 2262</strain>
    </source>
</reference>
<dbReference type="InterPro" id="IPR017853">
    <property type="entry name" value="GH"/>
</dbReference>
<dbReference type="InterPro" id="IPR004352">
    <property type="entry name" value="GH114_TIM-barrel"/>
</dbReference>
<sequence length="229" mass="25979">MLPHKTVYDLDGELTSAETVAKLHALGPDIVVICYFDAGVYEDYRSDKARFPASVIGKPDEGWDGSYWLDIRQQDILLPIMRDRMINWCKNKGFDAIEPDETEVWSNDSGFPITKAQNNAYNKAIADLAHSLGMSVGLKGNNTEAPELVDYFDWALTEQCWEYDECQLFKNSFIAKGKAVFNVEYNTNPNCTRANQWHINSSRRDLELVGPTASGYLYQPCIPDTQSTW</sequence>
<dbReference type="EMBL" id="ANAH02000010">
    <property type="protein sequence ID" value="EPX61295.1"/>
    <property type="molecule type" value="Genomic_DNA"/>
</dbReference>
<dbReference type="eggNOG" id="COG3868">
    <property type="taxonomic scope" value="Bacteria"/>
</dbReference>
<name>S9PA58_CYSF2</name>
<keyword evidence="3" id="KW-1185">Reference proteome</keyword>
<feature type="domain" description="Glycoside-hydrolase family GH114 TIM-barrel" evidence="1">
    <location>
        <begin position="6"/>
        <end position="209"/>
    </location>
</feature>
<gene>
    <name evidence="2" type="ORF">D187_001078</name>
</gene>
<protein>
    <submittedName>
        <fullName evidence="2">Endo alpha-1,4 polygalactosaminidase</fullName>
    </submittedName>
</protein>
<dbReference type="InterPro" id="IPR013785">
    <property type="entry name" value="Aldolase_TIM"/>
</dbReference>
<dbReference type="Proteomes" id="UP000011682">
    <property type="component" value="Unassembled WGS sequence"/>
</dbReference>
<evidence type="ECO:0000313" key="3">
    <source>
        <dbReference type="Proteomes" id="UP000011682"/>
    </source>
</evidence>
<proteinExistence type="predicted"/>